<gene>
    <name evidence="9" type="ORF">A5N68_07330</name>
    <name evidence="7" type="ORF">GS453_27555</name>
    <name evidence="8" type="ORF">GS505_11050</name>
</gene>
<reference evidence="9 10" key="1">
    <citation type="journal article" date="2016" name="Genome Biol. Evol.">
        <title>Pangenome and Phylogenomic Analysis of the Pathogenic Actinobacterium Rhodococcus equi.</title>
        <authorList>
            <person name="Anastasi E."/>
            <person name="MacArthur I."/>
            <person name="Scortti M."/>
            <person name="Alvarez S."/>
            <person name="Giguere S."/>
            <person name="Vazquez-Boland J.A."/>
        </authorList>
    </citation>
    <scope>NUCLEOTIDE SEQUENCE [LARGE SCALE GENOMIC DNA]</scope>
    <source>
        <strain evidence="9 10">PAM1271</strain>
    </source>
</reference>
<dbReference type="GO" id="GO:0003677">
    <property type="term" value="F:DNA binding"/>
    <property type="evidence" value="ECO:0007669"/>
    <property type="project" value="UniProtKB-UniRule"/>
</dbReference>
<evidence type="ECO:0000259" key="6">
    <source>
        <dbReference type="PROSITE" id="PS50977"/>
    </source>
</evidence>
<dbReference type="EMBL" id="LWIC01000002">
    <property type="protein sequence ID" value="ORM29687.1"/>
    <property type="molecule type" value="Genomic_DNA"/>
</dbReference>
<evidence type="ECO:0000313" key="11">
    <source>
        <dbReference type="Proteomes" id="UP000605618"/>
    </source>
</evidence>
<dbReference type="EMBL" id="WUYZ01000002">
    <property type="protein sequence ID" value="NKS26348.1"/>
    <property type="molecule type" value="Genomic_DNA"/>
</dbReference>
<keyword evidence="3 5" id="KW-0238">DNA-binding</keyword>
<name>A0A9Q5A9J5_RHOHA</name>
<dbReference type="Proteomes" id="UP000605618">
    <property type="component" value="Unassembled WGS sequence"/>
</dbReference>
<dbReference type="Proteomes" id="UP000193518">
    <property type="component" value="Unassembled WGS sequence"/>
</dbReference>
<proteinExistence type="predicted"/>
<evidence type="ECO:0000256" key="2">
    <source>
        <dbReference type="ARBA" id="ARBA00023015"/>
    </source>
</evidence>
<keyword evidence="2" id="KW-0805">Transcription regulation</keyword>
<evidence type="ECO:0000256" key="3">
    <source>
        <dbReference type="ARBA" id="ARBA00023125"/>
    </source>
</evidence>
<dbReference type="Proteomes" id="UP000738270">
    <property type="component" value="Unassembled WGS sequence"/>
</dbReference>
<dbReference type="PROSITE" id="PS50977">
    <property type="entry name" value="HTH_TETR_2"/>
    <property type="match status" value="1"/>
</dbReference>
<dbReference type="Pfam" id="PF13977">
    <property type="entry name" value="TetR_C_6"/>
    <property type="match status" value="1"/>
</dbReference>
<dbReference type="AlphaFoldDB" id="A0A9Q5A9J5"/>
<protein>
    <submittedName>
        <fullName evidence="8">TetR family transcriptional regulator</fullName>
    </submittedName>
</protein>
<evidence type="ECO:0000313" key="7">
    <source>
        <dbReference type="EMBL" id="MBM4630336.1"/>
    </source>
</evidence>
<feature type="domain" description="HTH tetR-type" evidence="6">
    <location>
        <begin position="8"/>
        <end position="68"/>
    </location>
</feature>
<feature type="DNA-binding region" description="H-T-H motif" evidence="5">
    <location>
        <begin position="31"/>
        <end position="50"/>
    </location>
</feature>
<dbReference type="EMBL" id="WUXD01000097">
    <property type="protein sequence ID" value="MBM4630336.1"/>
    <property type="molecule type" value="Genomic_DNA"/>
</dbReference>
<dbReference type="SUPFAM" id="SSF48498">
    <property type="entry name" value="Tetracyclin repressor-like, C-terminal domain"/>
    <property type="match status" value="1"/>
</dbReference>
<evidence type="ECO:0000256" key="4">
    <source>
        <dbReference type="ARBA" id="ARBA00023163"/>
    </source>
</evidence>
<accession>A0A9Q5A9J5</accession>
<keyword evidence="4" id="KW-0804">Transcription</keyword>
<evidence type="ECO:0000313" key="8">
    <source>
        <dbReference type="EMBL" id="NKS26348.1"/>
    </source>
</evidence>
<dbReference type="InterPro" id="IPR036271">
    <property type="entry name" value="Tet_transcr_reg_TetR-rel_C_sf"/>
</dbReference>
<dbReference type="InterPro" id="IPR039538">
    <property type="entry name" value="BetI_C"/>
</dbReference>
<keyword evidence="1" id="KW-0678">Repressor</keyword>
<comment type="caution">
    <text evidence="8">The sequence shown here is derived from an EMBL/GenBank/DDBJ whole genome shotgun (WGS) entry which is preliminary data.</text>
</comment>
<evidence type="ECO:0000313" key="9">
    <source>
        <dbReference type="EMBL" id="ORM29687.1"/>
    </source>
</evidence>
<dbReference type="SUPFAM" id="SSF46689">
    <property type="entry name" value="Homeodomain-like"/>
    <property type="match status" value="1"/>
</dbReference>
<dbReference type="Gene3D" id="1.10.357.10">
    <property type="entry name" value="Tetracycline Repressor, domain 2"/>
    <property type="match status" value="1"/>
</dbReference>
<evidence type="ECO:0000313" key="10">
    <source>
        <dbReference type="Proteomes" id="UP000193518"/>
    </source>
</evidence>
<dbReference type="InterPro" id="IPR009057">
    <property type="entry name" value="Homeodomain-like_sf"/>
</dbReference>
<dbReference type="InterPro" id="IPR001647">
    <property type="entry name" value="HTH_TetR"/>
</dbReference>
<evidence type="ECO:0000256" key="1">
    <source>
        <dbReference type="ARBA" id="ARBA00022491"/>
    </source>
</evidence>
<sequence length="188" mass="20706">MPKIVDHAERRNLIGTAACVVLERAGHQGLSVRSVARQAGMALATAQHYAPTREAIMHAAMDTLERRVIARAREIDTGLTRLDTLRAALLELLPLDDDRRFECRVWLTLTAAAMTDQEVAERLESSERHLRENLERLVAHTSPSADAPHVAATLTTVTTGLTVRMLTTGLPDEAAQEELDRALEKATQ</sequence>
<evidence type="ECO:0000256" key="5">
    <source>
        <dbReference type="PROSITE-ProRule" id="PRU00335"/>
    </source>
</evidence>
<dbReference type="RefSeq" id="WP_005512684.1">
    <property type="nucleotide sequence ID" value="NZ_AP024187.1"/>
</dbReference>
<reference evidence="8" key="3">
    <citation type="journal article" date="2020" name="Environ. Microbiol.">
        <title>The novel and transferable erm(51) gene confers Macrolides, Lincosamides, and Streptogramins B (MLSB) resistance to clonal Rhodococcus equi in the environment.</title>
        <authorList>
            <person name="Huber L."/>
            <person name="Giguere S."/>
            <person name="Slovis N.M."/>
            <person name="Alvarez-Narvaez S."/>
            <person name="Hart K.A."/>
            <person name="Greiter M."/>
            <person name="Morris E.R.A."/>
            <person name="Cohen N.D."/>
        </authorList>
    </citation>
    <scope>NUCLEOTIDE SEQUENCE</scope>
    <source>
        <strain evidence="8">Lh_141_1</strain>
    </source>
</reference>
<organism evidence="8 11">
    <name type="scientific">Rhodococcus hoagii</name>
    <name type="common">Corynebacterium equii</name>
    <dbReference type="NCBI Taxonomy" id="43767"/>
    <lineage>
        <taxon>Bacteria</taxon>
        <taxon>Bacillati</taxon>
        <taxon>Actinomycetota</taxon>
        <taxon>Actinomycetes</taxon>
        <taxon>Mycobacteriales</taxon>
        <taxon>Nocardiaceae</taxon>
        <taxon>Prescottella</taxon>
    </lineage>
</organism>
<reference evidence="7" key="2">
    <citation type="submission" date="2019-11" db="EMBL/GenBank/DDBJ databases">
        <title>Spread of Macrolides and rifampicin resistant Rhodococcus equi in clinical isolates in the USA.</title>
        <authorList>
            <person name="Alvarez-Narvaez S."/>
            <person name="Huber L."/>
            <person name="Cohen N.D."/>
            <person name="Slovis N."/>
            <person name="Greiter M."/>
            <person name="Giguere S."/>
            <person name="Hart K."/>
        </authorList>
    </citation>
    <scope>NUCLEOTIDE SEQUENCE</scope>
    <source>
        <strain evidence="7">Lh_38</strain>
    </source>
</reference>